<keyword evidence="4" id="KW-0472">Membrane</keyword>
<dbReference type="GO" id="GO:0051726">
    <property type="term" value="P:regulation of cell cycle"/>
    <property type="evidence" value="ECO:0007669"/>
    <property type="project" value="InterPro"/>
</dbReference>
<dbReference type="EMBL" id="VCGU01000011">
    <property type="protein sequence ID" value="TRY67093.1"/>
    <property type="molecule type" value="Genomic_DNA"/>
</dbReference>
<dbReference type="Proteomes" id="UP000318571">
    <property type="component" value="Chromosome 4"/>
</dbReference>
<keyword evidence="9" id="KW-1185">Reference proteome</keyword>
<dbReference type="InterPro" id="IPR016017">
    <property type="entry name" value="GDNF/GAS1"/>
</dbReference>
<evidence type="ECO:0000256" key="1">
    <source>
        <dbReference type="ARBA" id="ARBA00004236"/>
    </source>
</evidence>
<evidence type="ECO:0000256" key="3">
    <source>
        <dbReference type="ARBA" id="ARBA00022729"/>
    </source>
</evidence>
<dbReference type="Pfam" id="PF02351">
    <property type="entry name" value="GDNF"/>
    <property type="match status" value="1"/>
</dbReference>
<keyword evidence="5" id="KW-0325">Glycoprotein</keyword>
<dbReference type="PANTHER" id="PTHR16840">
    <property type="entry name" value="GROWTH ARREST-SPECIFIC PROTEIN 1"/>
    <property type="match status" value="1"/>
</dbReference>
<feature type="domain" description="GDNF/GAS1" evidence="7">
    <location>
        <begin position="246"/>
        <end position="316"/>
    </location>
</feature>
<keyword evidence="2" id="KW-1003">Cell membrane</keyword>
<protein>
    <recommendedName>
        <fullName evidence="7">GDNF/GAS1 domain-containing protein</fullName>
    </recommendedName>
</protein>
<comment type="caution">
    <text evidence="8">The sequence shown here is derived from an EMBL/GenBank/DDBJ whole genome shotgun (WGS) entry which is preliminary data.</text>
</comment>
<evidence type="ECO:0000259" key="7">
    <source>
        <dbReference type="Pfam" id="PF02351"/>
    </source>
</evidence>
<dbReference type="AlphaFoldDB" id="A0A553NNR9"/>
<comment type="subcellular location">
    <subcellularLocation>
        <location evidence="1">Cell membrane</location>
    </subcellularLocation>
</comment>
<accession>A0A553NNR9</accession>
<dbReference type="GO" id="GO:0005886">
    <property type="term" value="C:plasma membrane"/>
    <property type="evidence" value="ECO:0007669"/>
    <property type="project" value="UniProtKB-SubCell"/>
</dbReference>
<dbReference type="PANTHER" id="PTHR16840:SF3">
    <property type="entry name" value="GROWTH ARREST-SPECIFIC PROTEIN 1"/>
    <property type="match status" value="1"/>
</dbReference>
<dbReference type="InterPro" id="IPR039596">
    <property type="entry name" value="GAS1"/>
</dbReference>
<name>A0A553NNR9_TIGCA</name>
<reference evidence="8 9" key="1">
    <citation type="journal article" date="2018" name="Nat. Ecol. Evol.">
        <title>Genomic signatures of mitonuclear coevolution across populations of Tigriopus californicus.</title>
        <authorList>
            <person name="Barreto F.S."/>
            <person name="Watson E.T."/>
            <person name="Lima T.G."/>
            <person name="Willett C.S."/>
            <person name="Edmands S."/>
            <person name="Li W."/>
            <person name="Burton R.S."/>
        </authorList>
    </citation>
    <scope>NUCLEOTIDE SEQUENCE [LARGE SCALE GENOMIC DNA]</scope>
    <source>
        <strain evidence="8 9">San Diego</strain>
    </source>
</reference>
<dbReference type="STRING" id="6832.A0A553NNR9"/>
<sequence>MSRQHQPFSISSTLSFPAVKRWTALILVAVCLSFHPCQGARALEAKESSHMSHSEEDLTMAANKSPFDLEIPRQERRLYRPSLSGREDSYSAQIIEYFESEKDYHDEDTEEISNEVPVLPKRGLVPQLWPNYTGPPELPAEEEPCHVSQLKCAYRDGCGLAIQNYMLACSALAEGKTTTCTTYCKHSLIALMSTPEGKRLMKDTFPLCKIRHYHRLWIVNPDHQTELLPTFKPKVNWLNLADRRAARWICAADPQCSTALDYYHQYCAAMFKGKKCTKRCLNAIHILKKQTSASKLEHCVCDGSEDFQCRKIKDNMEQLCFNQPDKEEIHRDIHTNEIDNGASHLSTPTHVQALLMSAATWRLFAL</sequence>
<gene>
    <name evidence="8" type="ORF">TCAL_05157</name>
</gene>
<evidence type="ECO:0000256" key="5">
    <source>
        <dbReference type="ARBA" id="ARBA00023180"/>
    </source>
</evidence>
<feature type="chain" id="PRO_5022174883" description="GDNF/GAS1 domain-containing protein" evidence="6">
    <location>
        <begin position="40"/>
        <end position="366"/>
    </location>
</feature>
<evidence type="ECO:0000256" key="2">
    <source>
        <dbReference type="ARBA" id="ARBA00022475"/>
    </source>
</evidence>
<evidence type="ECO:0000313" key="8">
    <source>
        <dbReference type="EMBL" id="TRY67093.1"/>
    </source>
</evidence>
<evidence type="ECO:0000256" key="6">
    <source>
        <dbReference type="SAM" id="SignalP"/>
    </source>
</evidence>
<evidence type="ECO:0000313" key="9">
    <source>
        <dbReference type="Proteomes" id="UP000318571"/>
    </source>
</evidence>
<keyword evidence="3 6" id="KW-0732">Signal</keyword>
<feature type="signal peptide" evidence="6">
    <location>
        <begin position="1"/>
        <end position="39"/>
    </location>
</feature>
<proteinExistence type="predicted"/>
<evidence type="ECO:0000256" key="4">
    <source>
        <dbReference type="ARBA" id="ARBA00023136"/>
    </source>
</evidence>
<organism evidence="8 9">
    <name type="scientific">Tigriopus californicus</name>
    <name type="common">Marine copepod</name>
    <dbReference type="NCBI Taxonomy" id="6832"/>
    <lineage>
        <taxon>Eukaryota</taxon>
        <taxon>Metazoa</taxon>
        <taxon>Ecdysozoa</taxon>
        <taxon>Arthropoda</taxon>
        <taxon>Crustacea</taxon>
        <taxon>Multicrustacea</taxon>
        <taxon>Hexanauplia</taxon>
        <taxon>Copepoda</taxon>
        <taxon>Harpacticoida</taxon>
        <taxon>Harpacticidae</taxon>
        <taxon>Tigriopus</taxon>
    </lineage>
</organism>